<organism evidence="5 6">
    <name type="scientific">Flavobacterium succinicans</name>
    <dbReference type="NCBI Taxonomy" id="29536"/>
    <lineage>
        <taxon>Bacteria</taxon>
        <taxon>Pseudomonadati</taxon>
        <taxon>Bacteroidota</taxon>
        <taxon>Flavobacteriia</taxon>
        <taxon>Flavobacteriales</taxon>
        <taxon>Flavobacteriaceae</taxon>
        <taxon>Flavobacterium</taxon>
    </lineage>
</organism>
<keyword evidence="3 5" id="KW-0808">Transferase</keyword>
<protein>
    <submittedName>
        <fullName evidence="5">Glycosyl transferase family 2</fullName>
    </submittedName>
</protein>
<dbReference type="RefSeq" id="WP_064714111.1">
    <property type="nucleotide sequence ID" value="NZ_JMTM01000007.1"/>
</dbReference>
<evidence type="ECO:0000256" key="3">
    <source>
        <dbReference type="ARBA" id="ARBA00022679"/>
    </source>
</evidence>
<dbReference type="InterPro" id="IPR029044">
    <property type="entry name" value="Nucleotide-diphossugar_trans"/>
</dbReference>
<dbReference type="PATRIC" id="fig|29536.5.peg.216"/>
<evidence type="ECO:0000259" key="4">
    <source>
        <dbReference type="Pfam" id="PF00535"/>
    </source>
</evidence>
<feature type="domain" description="Glycosyltransferase 2-like" evidence="4">
    <location>
        <begin position="6"/>
        <end position="164"/>
    </location>
</feature>
<dbReference type="OrthoDB" id="1326385at2"/>
<gene>
    <name evidence="5" type="ORF">FLB_02070</name>
</gene>
<evidence type="ECO:0000313" key="5">
    <source>
        <dbReference type="EMBL" id="OAZ05408.1"/>
    </source>
</evidence>
<sequence>MKNFFLVIPTRDRIDFLSNLLLDLNVFAPYISQVVIVDQSVEDYTTNLEKLQLNYPYTLVKNDRSHSVNHSRNQALAFYKEEDWLFFLDDDLRIPSQAFEQIVATLQSNVIDVLIPGIQFEGMAEKEFQYHTVLDTIAKPHNFSKGRFRLQVCSGLNIVKKEVFKEAGFYFDEHFTIWGDDWDYGMRLLQAGANIYFEPKILVEHLHAPSGGQRDKGKTLDVGLEKQKLYFYFFRKHFSRAVVKQQLYLGVIEGAKIVLRSGSITQLKNTIKGYKVSNLKKNKQCE</sequence>
<dbReference type="PANTHER" id="PTHR43179:SF12">
    <property type="entry name" value="GALACTOFURANOSYLTRANSFERASE GLFT2"/>
    <property type="match status" value="1"/>
</dbReference>
<keyword evidence="2" id="KW-0328">Glycosyltransferase</keyword>
<dbReference type="PANTHER" id="PTHR43179">
    <property type="entry name" value="RHAMNOSYLTRANSFERASE WBBL"/>
    <property type="match status" value="1"/>
</dbReference>
<keyword evidence="6" id="KW-1185">Reference proteome</keyword>
<dbReference type="Proteomes" id="UP000093807">
    <property type="component" value="Unassembled WGS sequence"/>
</dbReference>
<dbReference type="GO" id="GO:0016757">
    <property type="term" value="F:glycosyltransferase activity"/>
    <property type="evidence" value="ECO:0007669"/>
    <property type="project" value="UniProtKB-KW"/>
</dbReference>
<dbReference type="SUPFAM" id="SSF53448">
    <property type="entry name" value="Nucleotide-diphospho-sugar transferases"/>
    <property type="match status" value="1"/>
</dbReference>
<comment type="caution">
    <text evidence="5">The sequence shown here is derived from an EMBL/GenBank/DDBJ whole genome shotgun (WGS) entry which is preliminary data.</text>
</comment>
<dbReference type="InterPro" id="IPR001173">
    <property type="entry name" value="Glyco_trans_2-like"/>
</dbReference>
<dbReference type="Gene3D" id="3.90.550.10">
    <property type="entry name" value="Spore Coat Polysaccharide Biosynthesis Protein SpsA, Chain A"/>
    <property type="match status" value="1"/>
</dbReference>
<evidence type="ECO:0000256" key="1">
    <source>
        <dbReference type="ARBA" id="ARBA00006739"/>
    </source>
</evidence>
<dbReference type="AlphaFoldDB" id="A0A199XUG6"/>
<dbReference type="Pfam" id="PF00535">
    <property type="entry name" value="Glycos_transf_2"/>
    <property type="match status" value="1"/>
</dbReference>
<reference evidence="5 6" key="1">
    <citation type="submission" date="2016-06" db="EMBL/GenBank/DDBJ databases">
        <title>Draft genome sequence of Flavobacterium succinicans strain DD5b.</title>
        <authorList>
            <person name="Poehlein A."/>
            <person name="Daniel R."/>
            <person name="Simeonova D.D."/>
        </authorList>
    </citation>
    <scope>NUCLEOTIDE SEQUENCE [LARGE SCALE GENOMIC DNA]</scope>
    <source>
        <strain evidence="5 6">DD5b</strain>
    </source>
</reference>
<evidence type="ECO:0000313" key="6">
    <source>
        <dbReference type="Proteomes" id="UP000093807"/>
    </source>
</evidence>
<evidence type="ECO:0000256" key="2">
    <source>
        <dbReference type="ARBA" id="ARBA00022676"/>
    </source>
</evidence>
<comment type="similarity">
    <text evidence="1">Belongs to the glycosyltransferase 2 family.</text>
</comment>
<dbReference type="EMBL" id="JMTM01000007">
    <property type="protein sequence ID" value="OAZ05408.1"/>
    <property type="molecule type" value="Genomic_DNA"/>
</dbReference>
<name>A0A199XUG6_9FLAO</name>
<accession>A0A199XUG6</accession>
<proteinExistence type="inferred from homology"/>